<dbReference type="GO" id="GO:0016020">
    <property type="term" value="C:membrane"/>
    <property type="evidence" value="ECO:0007669"/>
    <property type="project" value="UniProtKB-SubCell"/>
</dbReference>
<keyword evidence="3 5" id="KW-1133">Transmembrane helix</keyword>
<evidence type="ECO:0000256" key="1">
    <source>
        <dbReference type="ARBA" id="ARBA00004141"/>
    </source>
</evidence>
<feature type="transmembrane region" description="Helical" evidence="5">
    <location>
        <begin position="12"/>
        <end position="32"/>
    </location>
</feature>
<dbReference type="CDD" id="cd13128">
    <property type="entry name" value="MATE_Wzx_like"/>
    <property type="match status" value="1"/>
</dbReference>
<evidence type="ECO:0000256" key="4">
    <source>
        <dbReference type="ARBA" id="ARBA00023136"/>
    </source>
</evidence>
<feature type="transmembrane region" description="Helical" evidence="5">
    <location>
        <begin position="324"/>
        <end position="344"/>
    </location>
</feature>
<dbReference type="InterPro" id="IPR002797">
    <property type="entry name" value="Polysacc_synth"/>
</dbReference>
<feature type="transmembrane region" description="Helical" evidence="5">
    <location>
        <begin position="289"/>
        <end position="312"/>
    </location>
</feature>
<feature type="transmembrane region" description="Helical" evidence="5">
    <location>
        <begin position="169"/>
        <end position="190"/>
    </location>
</feature>
<organism evidence="6 7">
    <name type="scientific">Methanococcus maripaludis</name>
    <name type="common">Methanococcus deltae</name>
    <dbReference type="NCBI Taxonomy" id="39152"/>
    <lineage>
        <taxon>Archaea</taxon>
        <taxon>Methanobacteriati</taxon>
        <taxon>Methanobacteriota</taxon>
        <taxon>Methanomada group</taxon>
        <taxon>Methanococci</taxon>
        <taxon>Methanococcales</taxon>
        <taxon>Methanococcaceae</taxon>
        <taxon>Methanococcus</taxon>
    </lineage>
</organism>
<dbReference type="PANTHER" id="PTHR43424:SF1">
    <property type="entry name" value="LOCUS PUTATIVE PROTEIN 1-RELATED"/>
    <property type="match status" value="1"/>
</dbReference>
<dbReference type="PANTHER" id="PTHR43424">
    <property type="entry name" value="LOCUS PUTATIVE PROTEIN 1-RELATED"/>
    <property type="match status" value="1"/>
</dbReference>
<evidence type="ECO:0000256" key="2">
    <source>
        <dbReference type="ARBA" id="ARBA00022692"/>
    </source>
</evidence>
<accession>A0A7J9S4K6</accession>
<feature type="transmembrane region" description="Helical" evidence="5">
    <location>
        <begin position="44"/>
        <end position="67"/>
    </location>
</feature>
<dbReference type="EMBL" id="JACHEC010000002">
    <property type="protein sequence ID" value="MBB6401737.1"/>
    <property type="molecule type" value="Genomic_DNA"/>
</dbReference>
<comment type="caution">
    <text evidence="6">The sequence shown here is derived from an EMBL/GenBank/DDBJ whole genome shotgun (WGS) entry which is preliminary data.</text>
</comment>
<sequence>MDLKKKVLLNSSQLFGGQLMHSIISYAIVLMIGRTFGTVGLGQYSFIIAFTAFVAYIADFGIEYYLLREIAKDNQNYELISKSFGIKLFLGILCWFLIILLTIFINKDPIVKIAIVIYGLASICSSIGLLFKSIIHANMVSKYESISILTERILTLIIGGLVLYFTKDLFLFIVVLTLDIFVLNILRYNYASKYAKIRLKFNLKDGINILKKSYFFWFIYVFSFIYYNTDILMLGIMQSDSAVGIYRGGYFFIQAAMIIPVVVISTVMPSISILYNENRELLKNLFKKAFIFLSFLGVSINLVLYIGSPSFISLFFGNEFVESILVLQIMSFSVISIFLNSLYGSLLNATGNEKKYAKILGFSAILNVFLNFLLIPSMSYTGVAVSTLISNWMVTVLLSLKKPVR</sequence>
<name>A0A7J9S4K6_METMI</name>
<protein>
    <submittedName>
        <fullName evidence="6">O-antigen/teichoic acid export membrane protein</fullName>
    </submittedName>
</protein>
<dbReference type="RefSeq" id="WP_184230170.1">
    <property type="nucleotide sequence ID" value="NZ_JACHEC010000002.1"/>
</dbReference>
<dbReference type="AlphaFoldDB" id="A0A7J9S4K6"/>
<feature type="transmembrane region" description="Helical" evidence="5">
    <location>
        <begin position="88"/>
        <end position="105"/>
    </location>
</feature>
<gene>
    <name evidence="6" type="ORF">HNP92_001042</name>
</gene>
<feature type="transmembrane region" description="Helical" evidence="5">
    <location>
        <begin position="111"/>
        <end position="131"/>
    </location>
</feature>
<comment type="subcellular location">
    <subcellularLocation>
        <location evidence="1">Membrane</location>
        <topology evidence="1">Multi-pass membrane protein</topology>
    </subcellularLocation>
</comment>
<feature type="transmembrane region" description="Helical" evidence="5">
    <location>
        <begin position="249"/>
        <end position="268"/>
    </location>
</feature>
<evidence type="ECO:0000313" key="7">
    <source>
        <dbReference type="Proteomes" id="UP000536195"/>
    </source>
</evidence>
<reference evidence="6 7" key="1">
    <citation type="submission" date="2020-08" db="EMBL/GenBank/DDBJ databases">
        <title>Genomic Encyclopedia of Type Strains, Phase IV (KMG-V): Genome sequencing to study the core and pangenomes of soil and plant-associated prokaryotes.</title>
        <authorList>
            <person name="Whitman W."/>
        </authorList>
    </citation>
    <scope>NUCLEOTIDE SEQUENCE [LARGE SCALE GENOMIC DNA]</scope>
    <source>
        <strain evidence="6 7">C11</strain>
    </source>
</reference>
<evidence type="ECO:0000256" key="5">
    <source>
        <dbReference type="SAM" id="Phobius"/>
    </source>
</evidence>
<keyword evidence="4 5" id="KW-0472">Membrane</keyword>
<evidence type="ECO:0000313" key="6">
    <source>
        <dbReference type="EMBL" id="MBB6401737.1"/>
    </source>
</evidence>
<feature type="transmembrane region" description="Helical" evidence="5">
    <location>
        <begin position="380"/>
        <end position="400"/>
    </location>
</feature>
<dbReference type="Pfam" id="PF01943">
    <property type="entry name" value="Polysacc_synt"/>
    <property type="match status" value="1"/>
</dbReference>
<dbReference type="Proteomes" id="UP000536195">
    <property type="component" value="Unassembled WGS sequence"/>
</dbReference>
<feature type="transmembrane region" description="Helical" evidence="5">
    <location>
        <begin position="356"/>
        <end position="374"/>
    </location>
</feature>
<keyword evidence="2 5" id="KW-0812">Transmembrane</keyword>
<evidence type="ECO:0000256" key="3">
    <source>
        <dbReference type="ARBA" id="ARBA00022989"/>
    </source>
</evidence>
<feature type="transmembrane region" description="Helical" evidence="5">
    <location>
        <begin position="143"/>
        <end position="163"/>
    </location>
</feature>
<feature type="transmembrane region" description="Helical" evidence="5">
    <location>
        <begin position="214"/>
        <end position="237"/>
    </location>
</feature>
<proteinExistence type="predicted"/>
<dbReference type="InterPro" id="IPR052556">
    <property type="entry name" value="PolySynth_Transporter"/>
</dbReference>